<reference evidence="11 12" key="1">
    <citation type="submission" date="2018-10" db="EMBL/GenBank/DDBJ databases">
        <title>Comamonadaceae CDC group NO-1 genome sequencing and assembly.</title>
        <authorList>
            <person name="Bernier A.-M."/>
            <person name="Bernard K."/>
        </authorList>
    </citation>
    <scope>NUCLEOTIDE SEQUENCE [LARGE SCALE GENOMIC DNA]</scope>
    <source>
        <strain evidence="8 11">NML161473</strain>
        <strain evidence="10 13">NML180581</strain>
        <strain evidence="9 12">NML970147</strain>
    </source>
</reference>
<dbReference type="Proteomes" id="UP000267521">
    <property type="component" value="Unassembled WGS sequence"/>
</dbReference>
<evidence type="ECO:0000313" key="8">
    <source>
        <dbReference type="EMBL" id="RMW96824.1"/>
    </source>
</evidence>
<sequence>MSSPVQLQARQLLAQAGARRLLDDACIHMAAGDLLGIVGPNGAGKTSLLRALLGWLPLRGGQVLLQGRPLADWSLSERARRMAYLSQGQTVHWPMPVRDVVALGRLPYGDAKQRSGQQAIEAALHATSMQDLAERNVQSLSGGERARALLARALAVQAPVLLADEPLAALDPAQQLHCMALLREQARQGQAVAVVLHDLSLASRFCSHLLLLDGGRTLRYGPPAQVLDDDALAQTFGIEALHIANTEQAHCILPWRPLSSLGGSG</sequence>
<evidence type="ECO:0000313" key="12">
    <source>
        <dbReference type="Proteomes" id="UP000267521"/>
    </source>
</evidence>
<keyword evidence="2" id="KW-0472">Membrane</keyword>
<evidence type="ECO:0000313" key="9">
    <source>
        <dbReference type="EMBL" id="RMW96971.1"/>
    </source>
</evidence>
<dbReference type="InterPro" id="IPR003593">
    <property type="entry name" value="AAA+_ATPase"/>
</dbReference>
<accession>A0A3M6Q259</accession>
<dbReference type="RefSeq" id="WP_122238711.1">
    <property type="nucleotide sequence ID" value="NZ_RDQK01000016.1"/>
</dbReference>
<evidence type="ECO:0000256" key="2">
    <source>
        <dbReference type="ARBA" id="ARBA00022475"/>
    </source>
</evidence>
<dbReference type="GO" id="GO:0016887">
    <property type="term" value="F:ATP hydrolysis activity"/>
    <property type="evidence" value="ECO:0007669"/>
    <property type="project" value="InterPro"/>
</dbReference>
<evidence type="ECO:0000313" key="11">
    <source>
        <dbReference type="Proteomes" id="UP000267035"/>
    </source>
</evidence>
<dbReference type="EMBL" id="RDQL01000018">
    <property type="protein sequence ID" value="RMW96824.1"/>
    <property type="molecule type" value="Genomic_DNA"/>
</dbReference>
<dbReference type="Pfam" id="PF00005">
    <property type="entry name" value="ABC_tran"/>
    <property type="match status" value="1"/>
</dbReference>
<evidence type="ECO:0000256" key="1">
    <source>
        <dbReference type="ARBA" id="ARBA00022448"/>
    </source>
</evidence>
<dbReference type="Proteomes" id="UP000267035">
    <property type="component" value="Unassembled WGS sequence"/>
</dbReference>
<keyword evidence="5" id="KW-1278">Translocase</keyword>
<comment type="caution">
    <text evidence="9">The sequence shown here is derived from an EMBL/GenBank/DDBJ whole genome shotgun (WGS) entry which is preliminary data.</text>
</comment>
<comment type="function">
    <text evidence="6">Part of the ABC transporter complex HmuTUV involved in hemin import. Responsible for energy coupling to the transport system.</text>
</comment>
<dbReference type="InterPro" id="IPR017871">
    <property type="entry name" value="ABC_transporter-like_CS"/>
</dbReference>
<keyword evidence="1" id="KW-0813">Transport</keyword>
<accession>A0A3M6R1U0</accession>
<dbReference type="EMBL" id="RDQM01000010">
    <property type="protein sequence ID" value="RMW96971.1"/>
    <property type="molecule type" value="Genomic_DNA"/>
</dbReference>
<dbReference type="SMART" id="SM00382">
    <property type="entry name" value="AAA"/>
    <property type="match status" value="1"/>
</dbReference>
<gene>
    <name evidence="10" type="ORF">EBQ24_07585</name>
    <name evidence="8" type="ORF">EBQ25_10835</name>
    <name evidence="9" type="ORF">EBQ26_09150</name>
</gene>
<dbReference type="SUPFAM" id="SSF52540">
    <property type="entry name" value="P-loop containing nucleoside triphosphate hydrolases"/>
    <property type="match status" value="1"/>
</dbReference>
<dbReference type="Proteomes" id="UP000281171">
    <property type="component" value="Unassembled WGS sequence"/>
</dbReference>
<feature type="domain" description="ABC transporter" evidence="7">
    <location>
        <begin position="7"/>
        <end position="239"/>
    </location>
</feature>
<dbReference type="InterPro" id="IPR003439">
    <property type="entry name" value="ABC_transporter-like_ATP-bd"/>
</dbReference>
<protein>
    <submittedName>
        <fullName evidence="9">ABC transporter ATP-binding protein</fullName>
    </submittedName>
</protein>
<evidence type="ECO:0000259" key="7">
    <source>
        <dbReference type="PROSITE" id="PS50893"/>
    </source>
</evidence>
<keyword evidence="3" id="KW-0547">Nucleotide-binding</keyword>
<dbReference type="PANTHER" id="PTHR42794:SF1">
    <property type="entry name" value="HEMIN IMPORT ATP-BINDING PROTEIN HMUV"/>
    <property type="match status" value="1"/>
</dbReference>
<dbReference type="PANTHER" id="PTHR42794">
    <property type="entry name" value="HEMIN IMPORT ATP-BINDING PROTEIN HMUV"/>
    <property type="match status" value="1"/>
</dbReference>
<dbReference type="CDD" id="cd03214">
    <property type="entry name" value="ABC_Iron-Siderophores_B12_Hemin"/>
    <property type="match status" value="1"/>
</dbReference>
<dbReference type="PROSITE" id="PS50893">
    <property type="entry name" value="ABC_TRANSPORTER_2"/>
    <property type="match status" value="1"/>
</dbReference>
<evidence type="ECO:0000313" key="10">
    <source>
        <dbReference type="EMBL" id="RMX09186.1"/>
    </source>
</evidence>
<dbReference type="Gene3D" id="3.40.50.300">
    <property type="entry name" value="P-loop containing nucleotide triphosphate hydrolases"/>
    <property type="match status" value="1"/>
</dbReference>
<evidence type="ECO:0000256" key="3">
    <source>
        <dbReference type="ARBA" id="ARBA00022741"/>
    </source>
</evidence>
<organism evidence="9 12">
    <name type="scientific">Allofranklinella schreckenbergeri</name>
    <dbReference type="NCBI Taxonomy" id="1076744"/>
    <lineage>
        <taxon>Bacteria</taxon>
        <taxon>Pseudomonadati</taxon>
        <taxon>Pseudomonadota</taxon>
        <taxon>Betaproteobacteria</taxon>
        <taxon>Burkholderiales</taxon>
        <taxon>Comamonadaceae</taxon>
        <taxon>Allofranklinella</taxon>
    </lineage>
</organism>
<evidence type="ECO:0000256" key="6">
    <source>
        <dbReference type="ARBA" id="ARBA00037066"/>
    </source>
</evidence>
<evidence type="ECO:0000313" key="13">
    <source>
        <dbReference type="Proteomes" id="UP000281171"/>
    </source>
</evidence>
<dbReference type="PROSITE" id="PS00211">
    <property type="entry name" value="ABC_TRANSPORTER_1"/>
    <property type="match status" value="1"/>
</dbReference>
<proteinExistence type="predicted"/>
<keyword evidence="11" id="KW-1185">Reference proteome</keyword>
<dbReference type="GO" id="GO:0005524">
    <property type="term" value="F:ATP binding"/>
    <property type="evidence" value="ECO:0007669"/>
    <property type="project" value="UniProtKB-KW"/>
</dbReference>
<keyword evidence="4 9" id="KW-0067">ATP-binding</keyword>
<dbReference type="AlphaFoldDB" id="A0A3M6Q3G9"/>
<dbReference type="EMBL" id="RDQK01000016">
    <property type="protein sequence ID" value="RMX09186.1"/>
    <property type="molecule type" value="Genomic_DNA"/>
</dbReference>
<dbReference type="InterPro" id="IPR027417">
    <property type="entry name" value="P-loop_NTPase"/>
</dbReference>
<evidence type="ECO:0000256" key="5">
    <source>
        <dbReference type="ARBA" id="ARBA00022967"/>
    </source>
</evidence>
<name>A0A3M6Q3G9_9BURK</name>
<accession>A0A3M6Q3G9</accession>
<keyword evidence="2" id="KW-1003">Cell membrane</keyword>
<evidence type="ECO:0000256" key="4">
    <source>
        <dbReference type="ARBA" id="ARBA00022840"/>
    </source>
</evidence>